<dbReference type="SUPFAM" id="SSF54695">
    <property type="entry name" value="POZ domain"/>
    <property type="match status" value="1"/>
</dbReference>
<dbReference type="Gene3D" id="3.30.710.10">
    <property type="entry name" value="Potassium Channel Kv1.1, Chain A"/>
    <property type="match status" value="1"/>
</dbReference>
<protein>
    <recommendedName>
        <fullName evidence="2">TLDc domain-containing protein</fullName>
    </recommendedName>
</protein>
<gene>
    <name evidence="3" type="ORF">CYY_010102</name>
</gene>
<keyword evidence="4" id="KW-1185">Reference proteome</keyword>
<evidence type="ECO:0000259" key="2">
    <source>
        <dbReference type="PROSITE" id="PS51886"/>
    </source>
</evidence>
<proteinExistence type="predicted"/>
<dbReference type="PANTHER" id="PTHR23354">
    <property type="entry name" value="NUCLEOLAR PROTEIN 7/ESTROGEN RECEPTOR COACTIVATOR-RELATED"/>
    <property type="match status" value="1"/>
</dbReference>
<dbReference type="GO" id="GO:0051260">
    <property type="term" value="P:protein homooligomerization"/>
    <property type="evidence" value="ECO:0007669"/>
    <property type="project" value="InterPro"/>
</dbReference>
<dbReference type="Pfam" id="PF02214">
    <property type="entry name" value="BTB_2"/>
    <property type="match status" value="1"/>
</dbReference>
<evidence type="ECO:0000313" key="3">
    <source>
        <dbReference type="EMBL" id="KAF2068575.1"/>
    </source>
</evidence>
<dbReference type="PROSITE" id="PS51886">
    <property type="entry name" value="TLDC"/>
    <property type="match status" value="1"/>
</dbReference>
<dbReference type="Pfam" id="PF07534">
    <property type="entry name" value="TLD"/>
    <property type="match status" value="1"/>
</dbReference>
<dbReference type="InterPro" id="IPR003131">
    <property type="entry name" value="T1-type_BTB"/>
</dbReference>
<comment type="caution">
    <text evidence="3">The sequence shown here is derived from an EMBL/GenBank/DDBJ whole genome shotgun (WGS) entry which is preliminary data.</text>
</comment>
<accession>A0A8J4PJE7</accession>
<dbReference type="Proteomes" id="UP000695562">
    <property type="component" value="Unassembled WGS sequence"/>
</dbReference>
<dbReference type="AlphaFoldDB" id="A0A8J4PJE7"/>
<sequence length="279" mass="32220">MSYHETYRDGTHFNYILNYLRDEGDIQIPEDIRHCVRKEMEFYRINDHFKLDDTTTIIDHLNSLKLKLDETEQELVLAKEESNKTRKESEKLKKEFNSFRNKEVKFLIQSELSSILNSSTFEIINDWIDEAKLTNFELLYYASESNKFSAQRFHSACDGKGATITVIETTDGCIFGGYNSQSWNDTGKFYGDNRCFIFTLVNKHGIPPTKYLPIKTIRSYVGSSIGQGLVFGYNDFKILEEDSFQSFPTSYADTTGKGNTTLTPSQVFSIKNLEIYKCS</sequence>
<feature type="domain" description="TLDc" evidence="2">
    <location>
        <begin position="114"/>
        <end position="279"/>
    </location>
</feature>
<organism evidence="3 4">
    <name type="scientific">Polysphondylium violaceum</name>
    <dbReference type="NCBI Taxonomy" id="133409"/>
    <lineage>
        <taxon>Eukaryota</taxon>
        <taxon>Amoebozoa</taxon>
        <taxon>Evosea</taxon>
        <taxon>Eumycetozoa</taxon>
        <taxon>Dictyostelia</taxon>
        <taxon>Dictyosteliales</taxon>
        <taxon>Dictyosteliaceae</taxon>
        <taxon>Polysphondylium</taxon>
    </lineage>
</organism>
<reference evidence="3" key="1">
    <citation type="submission" date="2020-01" db="EMBL/GenBank/DDBJ databases">
        <title>Development of genomics and gene disruption for Polysphondylium violaceum indicates a role for the polyketide synthase stlB in stalk morphogenesis.</title>
        <authorList>
            <person name="Narita B."/>
            <person name="Kawabe Y."/>
            <person name="Kin K."/>
            <person name="Saito T."/>
            <person name="Gibbs R."/>
            <person name="Kuspa A."/>
            <person name="Muzny D."/>
            <person name="Queller D."/>
            <person name="Richards S."/>
            <person name="Strassman J."/>
            <person name="Sucgang R."/>
            <person name="Worley K."/>
            <person name="Schaap P."/>
        </authorList>
    </citation>
    <scope>NUCLEOTIDE SEQUENCE</scope>
    <source>
        <strain evidence="3">QSvi11</strain>
    </source>
</reference>
<dbReference type="InterPro" id="IPR006571">
    <property type="entry name" value="TLDc_dom"/>
</dbReference>
<dbReference type="SMART" id="SM00584">
    <property type="entry name" value="TLDc"/>
    <property type="match status" value="1"/>
</dbReference>
<dbReference type="EMBL" id="AJWJ01000923">
    <property type="protein sequence ID" value="KAF2068575.1"/>
    <property type="molecule type" value="Genomic_DNA"/>
</dbReference>
<dbReference type="InterPro" id="IPR011333">
    <property type="entry name" value="SKP1/BTB/POZ_sf"/>
</dbReference>
<keyword evidence="1" id="KW-0175">Coiled coil</keyword>
<name>A0A8J4PJE7_9MYCE</name>
<feature type="coiled-coil region" evidence="1">
    <location>
        <begin position="61"/>
        <end position="102"/>
    </location>
</feature>
<dbReference type="OrthoDB" id="26679at2759"/>
<evidence type="ECO:0000256" key="1">
    <source>
        <dbReference type="SAM" id="Coils"/>
    </source>
</evidence>
<evidence type="ECO:0000313" key="4">
    <source>
        <dbReference type="Proteomes" id="UP000695562"/>
    </source>
</evidence>